<reference evidence="2 3" key="1">
    <citation type="submission" date="2018-06" db="EMBL/GenBank/DDBJ databases">
        <title>Genome sequencing of Oceanotoga sp. sy52.</title>
        <authorList>
            <person name="Mori K."/>
        </authorList>
    </citation>
    <scope>NUCLEOTIDE SEQUENCE [LARGE SCALE GENOMIC DNA]</scope>
    <source>
        <strain evidence="3">sy52</strain>
    </source>
</reference>
<dbReference type="Pfam" id="PF16933">
    <property type="entry name" value="PelG"/>
    <property type="match status" value="1"/>
</dbReference>
<keyword evidence="1" id="KW-0812">Transmembrane</keyword>
<feature type="transmembrane region" description="Helical" evidence="1">
    <location>
        <begin position="251"/>
        <end position="267"/>
    </location>
</feature>
<keyword evidence="1" id="KW-1133">Transmembrane helix</keyword>
<feature type="transmembrane region" description="Helical" evidence="1">
    <location>
        <begin position="184"/>
        <end position="206"/>
    </location>
</feature>
<feature type="transmembrane region" description="Helical" evidence="1">
    <location>
        <begin position="212"/>
        <end position="230"/>
    </location>
</feature>
<proteinExistence type="predicted"/>
<dbReference type="Proteomes" id="UP000516361">
    <property type="component" value="Chromosome"/>
</dbReference>
<evidence type="ECO:0000313" key="2">
    <source>
        <dbReference type="EMBL" id="BBE31881.1"/>
    </source>
</evidence>
<dbReference type="RefSeq" id="WP_190614711.1">
    <property type="nucleotide sequence ID" value="NZ_AP018712.1"/>
</dbReference>
<evidence type="ECO:0000256" key="1">
    <source>
        <dbReference type="SAM" id="Phobius"/>
    </source>
</evidence>
<feature type="transmembrane region" description="Helical" evidence="1">
    <location>
        <begin position="445"/>
        <end position="464"/>
    </location>
</feature>
<accession>A0A7G1G618</accession>
<feature type="transmembrane region" description="Helical" evidence="1">
    <location>
        <begin position="298"/>
        <end position="320"/>
    </location>
</feature>
<keyword evidence="3" id="KW-1185">Reference proteome</keyword>
<evidence type="ECO:0008006" key="4">
    <source>
        <dbReference type="Google" id="ProtNLM"/>
    </source>
</evidence>
<feature type="transmembrane region" description="Helical" evidence="1">
    <location>
        <begin position="387"/>
        <end position="411"/>
    </location>
</feature>
<evidence type="ECO:0000313" key="3">
    <source>
        <dbReference type="Proteomes" id="UP000516361"/>
    </source>
</evidence>
<keyword evidence="1" id="KW-0472">Membrane</keyword>
<feature type="transmembrane region" description="Helical" evidence="1">
    <location>
        <begin position="82"/>
        <end position="105"/>
    </location>
</feature>
<name>A0A7G1G618_9BACT</name>
<gene>
    <name evidence="2" type="ORF">OSSY52_20220</name>
</gene>
<feature type="transmembrane region" description="Helical" evidence="1">
    <location>
        <begin position="418"/>
        <end position="439"/>
    </location>
</feature>
<dbReference type="InterPro" id="IPR031617">
    <property type="entry name" value="PelG"/>
</dbReference>
<sequence>MAGIGFKLNRMMQNESISGNILAFTYSTIISAGPWIITSFTLYLLLSKNFFLSAFKIIANISNFFGISLIKTNAFEKIINDYFSVALVYSFVFSTLITGGVLMVISRVISDNIYLKKYDNIFSDTLNIIFFTNIIASFLAIIFFIFNPNSPLDFKLSFIYLLVSLCTLWISAVSAVSTDDYGKYLIGFAISGFSSLIFAFIFGYNYGYSGSIFGYGLGISAGSSYMLYIIGNNFGFSFNFDFTWFNGFKKYWTNLLIGTFYYFALWIDDLMTWYSNYGRGFKNIQGFRLSFIYDSPMFVAYFSTIPTMAMFVLVLETYFYKKYKTFYNTIIEGGSYTEIEYAKKDMITEMKSNISMVIKFQLIITVILFLINEILDIMGMVTISSLILRIAVVGAFLNGVYLMITLLLLYFDFRKEVIYLHFMTFLINLISTPIILNIYGINGMGYGYTIAFLVGTYLGYNLLLKKLDKIIQIEFNRQKTSMPKGYVVEYEDIKKYVEEK</sequence>
<dbReference type="EMBL" id="AP018712">
    <property type="protein sequence ID" value="BBE31881.1"/>
    <property type="molecule type" value="Genomic_DNA"/>
</dbReference>
<feature type="transmembrane region" description="Helical" evidence="1">
    <location>
        <begin position="356"/>
        <end position="375"/>
    </location>
</feature>
<feature type="transmembrane region" description="Helical" evidence="1">
    <location>
        <begin position="126"/>
        <end position="146"/>
    </location>
</feature>
<feature type="transmembrane region" description="Helical" evidence="1">
    <location>
        <begin position="20"/>
        <end position="43"/>
    </location>
</feature>
<protein>
    <recommendedName>
        <fullName evidence="4">Pellicle/biofilm biosynthesis Wzx-like polysaccharide transporter PelG</fullName>
    </recommendedName>
</protein>
<dbReference type="AlphaFoldDB" id="A0A7G1G618"/>
<feature type="transmembrane region" description="Helical" evidence="1">
    <location>
        <begin position="158"/>
        <end position="177"/>
    </location>
</feature>
<dbReference type="InParanoid" id="A0A7G1G618"/>
<organism evidence="2 3">
    <name type="scientific">Tepiditoga spiralis</name>
    <dbReference type="NCBI Taxonomy" id="2108365"/>
    <lineage>
        <taxon>Bacteria</taxon>
        <taxon>Thermotogati</taxon>
        <taxon>Thermotogota</taxon>
        <taxon>Thermotogae</taxon>
        <taxon>Petrotogales</taxon>
        <taxon>Petrotogaceae</taxon>
        <taxon>Tepiditoga</taxon>
    </lineage>
</organism>
<dbReference type="KEGG" id="ocy:OSSY52_20220"/>